<feature type="transmembrane region" description="Helical" evidence="1">
    <location>
        <begin position="43"/>
        <end position="59"/>
    </location>
</feature>
<evidence type="ECO:0000313" key="3">
    <source>
        <dbReference type="Proteomes" id="UP000689195"/>
    </source>
</evidence>
<reference evidence="2" key="1">
    <citation type="submission" date="2021-01" db="EMBL/GenBank/DDBJ databases">
        <authorList>
            <consortium name="Genoscope - CEA"/>
            <person name="William W."/>
        </authorList>
    </citation>
    <scope>NUCLEOTIDE SEQUENCE</scope>
</reference>
<sequence>MKSQNFLISLKYINHFLLFHILLFPLIQLGYHQYFNYYIQKSYLIILLFKYHIIVFFSLQKLINPYKFFVNFLQIYNMKINNDAAQVIVPIVAQSQEIDDEGIFNQISKTLGWYQYFPSSIDNSNQKFSTNDNQ</sequence>
<dbReference type="EMBL" id="CAJJDO010000142">
    <property type="protein sequence ID" value="CAD8206024.1"/>
    <property type="molecule type" value="Genomic_DNA"/>
</dbReference>
<gene>
    <name evidence="2" type="ORF">PPENT_87.1.T1420136</name>
</gene>
<keyword evidence="1" id="KW-0472">Membrane</keyword>
<dbReference type="AlphaFoldDB" id="A0A8S1Y2W6"/>
<evidence type="ECO:0000256" key="1">
    <source>
        <dbReference type="SAM" id="Phobius"/>
    </source>
</evidence>
<keyword evidence="3" id="KW-1185">Reference proteome</keyword>
<accession>A0A8S1Y2W6</accession>
<comment type="caution">
    <text evidence="2">The sequence shown here is derived from an EMBL/GenBank/DDBJ whole genome shotgun (WGS) entry which is preliminary data.</text>
</comment>
<name>A0A8S1Y2W6_9CILI</name>
<evidence type="ECO:0008006" key="4">
    <source>
        <dbReference type="Google" id="ProtNLM"/>
    </source>
</evidence>
<feature type="transmembrane region" description="Helical" evidence="1">
    <location>
        <begin position="12"/>
        <end position="31"/>
    </location>
</feature>
<keyword evidence="1" id="KW-0812">Transmembrane</keyword>
<organism evidence="2 3">
    <name type="scientific">Paramecium pentaurelia</name>
    <dbReference type="NCBI Taxonomy" id="43138"/>
    <lineage>
        <taxon>Eukaryota</taxon>
        <taxon>Sar</taxon>
        <taxon>Alveolata</taxon>
        <taxon>Ciliophora</taxon>
        <taxon>Intramacronucleata</taxon>
        <taxon>Oligohymenophorea</taxon>
        <taxon>Peniculida</taxon>
        <taxon>Parameciidae</taxon>
        <taxon>Paramecium</taxon>
    </lineage>
</organism>
<protein>
    <recommendedName>
        <fullName evidence="4">Transmembrane protein</fullName>
    </recommendedName>
</protein>
<dbReference type="Proteomes" id="UP000689195">
    <property type="component" value="Unassembled WGS sequence"/>
</dbReference>
<keyword evidence="1" id="KW-1133">Transmembrane helix</keyword>
<proteinExistence type="predicted"/>
<evidence type="ECO:0000313" key="2">
    <source>
        <dbReference type="EMBL" id="CAD8206024.1"/>
    </source>
</evidence>